<evidence type="ECO:0000256" key="1">
    <source>
        <dbReference type="SAM" id="Coils"/>
    </source>
</evidence>
<feature type="region of interest" description="Disordered" evidence="2">
    <location>
        <begin position="403"/>
        <end position="447"/>
    </location>
</feature>
<keyword evidence="1" id="KW-0175">Coiled coil</keyword>
<dbReference type="EMBL" id="CAUYUJ010020949">
    <property type="protein sequence ID" value="CAK0901593.1"/>
    <property type="molecule type" value="Genomic_DNA"/>
</dbReference>
<comment type="caution">
    <text evidence="3">The sequence shown here is derived from an EMBL/GenBank/DDBJ whole genome shotgun (WGS) entry which is preliminary data.</text>
</comment>
<reference evidence="3" key="1">
    <citation type="submission" date="2023-10" db="EMBL/GenBank/DDBJ databases">
        <authorList>
            <person name="Chen Y."/>
            <person name="Shah S."/>
            <person name="Dougan E. K."/>
            <person name="Thang M."/>
            <person name="Chan C."/>
        </authorList>
    </citation>
    <scope>NUCLEOTIDE SEQUENCE [LARGE SCALE GENOMIC DNA]</scope>
</reference>
<accession>A0ABN9XNX2</accession>
<organism evidence="3 4">
    <name type="scientific">Prorocentrum cordatum</name>
    <dbReference type="NCBI Taxonomy" id="2364126"/>
    <lineage>
        <taxon>Eukaryota</taxon>
        <taxon>Sar</taxon>
        <taxon>Alveolata</taxon>
        <taxon>Dinophyceae</taxon>
        <taxon>Prorocentrales</taxon>
        <taxon>Prorocentraceae</taxon>
        <taxon>Prorocentrum</taxon>
    </lineage>
</organism>
<sequence length="470" mass="52670">MPSAALPQFRKSVQETSARQGARRALVLREPATALGGALAGESRTDHNYLFPNCPGRITVTRTGQGHMLRSPALKTWFGPARKRSLCSQKRVRLLRFTLLSLQLLWPKLCYNMAECRRCRGRWCYGTTWFRRKDLELSLCSAELDGIDSELRDRFQWQRRFADALNGYTNKVVDALQALVHVHEALDSAGICDVEESAAIARALNRGFREAHEVARRAGEAGRELLNTHSVTLTAASEVLQEADSAAAEARRYTRKLELLQQEAADRDRQQLRASHRAQARLDRTRNKLITAERTAEVKRARATDSLQRALDRKDNLCSLARDAMVGTARALRSAVSYLSPDGEIGFEVMSMSEDPSSEASPAHSHRPFGLELGDWNPRRLFPVLPPPSREASVDRHERLGTIAARPDMGPSLDLQGLDDETHQVGSEGPTPRRRADLAGPAQTPRRRLPRRWQTCLAWYSSLCAKDNLP</sequence>
<dbReference type="Proteomes" id="UP001189429">
    <property type="component" value="Unassembled WGS sequence"/>
</dbReference>
<protein>
    <submittedName>
        <fullName evidence="3">Uncharacterized protein</fullName>
    </submittedName>
</protein>
<feature type="coiled-coil region" evidence="1">
    <location>
        <begin position="243"/>
        <end position="295"/>
    </location>
</feature>
<name>A0ABN9XNX2_9DINO</name>
<evidence type="ECO:0000313" key="3">
    <source>
        <dbReference type="EMBL" id="CAK0901593.1"/>
    </source>
</evidence>
<evidence type="ECO:0000256" key="2">
    <source>
        <dbReference type="SAM" id="MobiDB-lite"/>
    </source>
</evidence>
<proteinExistence type="predicted"/>
<evidence type="ECO:0000313" key="4">
    <source>
        <dbReference type="Proteomes" id="UP001189429"/>
    </source>
</evidence>
<gene>
    <name evidence="3" type="ORF">PCOR1329_LOCUS78498</name>
</gene>
<keyword evidence="4" id="KW-1185">Reference proteome</keyword>